<gene>
    <name evidence="5" type="ORF">CN596_01515</name>
</gene>
<keyword evidence="3" id="KW-0804">Transcription</keyword>
<evidence type="ECO:0000313" key="5">
    <source>
        <dbReference type="EMBL" id="PEN58621.1"/>
    </source>
</evidence>
<dbReference type="AlphaFoldDB" id="A0AB36SUP2"/>
<dbReference type="RefSeq" id="WP_098060178.1">
    <property type="nucleotide sequence ID" value="NZ_NUAJ01000002.1"/>
</dbReference>
<dbReference type="SMART" id="SM00380">
    <property type="entry name" value="AP2"/>
    <property type="match status" value="1"/>
</dbReference>
<dbReference type="Gene3D" id="3.90.75.20">
    <property type="match status" value="1"/>
</dbReference>
<dbReference type="Pfam" id="PF13392">
    <property type="entry name" value="HNH_3"/>
    <property type="match status" value="1"/>
</dbReference>
<evidence type="ECO:0000259" key="4">
    <source>
        <dbReference type="PROSITE" id="PS51032"/>
    </source>
</evidence>
<name>A0AB36SUP2_9BACI</name>
<dbReference type="EMBL" id="NUAJ01000002">
    <property type="protein sequence ID" value="PEN58621.1"/>
    <property type="molecule type" value="Genomic_DNA"/>
</dbReference>
<evidence type="ECO:0000256" key="3">
    <source>
        <dbReference type="ARBA" id="ARBA00023163"/>
    </source>
</evidence>
<reference evidence="5 6" key="1">
    <citation type="submission" date="2017-09" db="EMBL/GenBank/DDBJ databases">
        <title>Large-scale bioinformatics analysis of Bacillus genomes uncovers conserved roles of natural products in bacterial physiology.</title>
        <authorList>
            <consortium name="Agbiome Team Llc"/>
            <person name="Bleich R.M."/>
            <person name="Kirk G.J."/>
            <person name="Santa Maria K.C."/>
            <person name="Allen S.E."/>
            <person name="Farag S."/>
            <person name="Shank E.A."/>
            <person name="Bowers A."/>
        </authorList>
    </citation>
    <scope>NUCLEOTIDE SEQUENCE [LARGE SCALE GENOMIC DNA]</scope>
    <source>
        <strain evidence="5 6">AFS027958</strain>
    </source>
</reference>
<dbReference type="InterPro" id="IPR001471">
    <property type="entry name" value="AP2/ERF_dom"/>
</dbReference>
<dbReference type="Proteomes" id="UP000220934">
    <property type="component" value="Unassembled WGS sequence"/>
</dbReference>
<evidence type="ECO:0000313" key="6">
    <source>
        <dbReference type="Proteomes" id="UP000220934"/>
    </source>
</evidence>
<dbReference type="InterPro" id="IPR016177">
    <property type="entry name" value="DNA-bd_dom_sf"/>
</dbReference>
<dbReference type="GO" id="GO:0003677">
    <property type="term" value="F:DNA binding"/>
    <property type="evidence" value="ECO:0007669"/>
    <property type="project" value="UniProtKB-KW"/>
</dbReference>
<keyword evidence="1" id="KW-0805">Transcription regulation</keyword>
<comment type="caution">
    <text evidence="5">The sequence shown here is derived from an EMBL/GenBank/DDBJ whole genome shotgun (WGS) entry which is preliminary data.</text>
</comment>
<evidence type="ECO:0000256" key="1">
    <source>
        <dbReference type="ARBA" id="ARBA00023015"/>
    </source>
</evidence>
<dbReference type="Gene3D" id="3.30.730.10">
    <property type="entry name" value="AP2/ERF domain"/>
    <property type="match status" value="1"/>
</dbReference>
<sequence length="109" mass="12741">MYLHRYILGVTDSKTSVDHLDRSKLNNLTENLRAVTQEQNMYNTTNKGYSLHKQTGKWRAHISINNKSVYLGLYATESEARMAYLKACIEQRGEFAPQEYHKELKELMN</sequence>
<dbReference type="PROSITE" id="PS51032">
    <property type="entry name" value="AP2_ERF"/>
    <property type="match status" value="1"/>
</dbReference>
<dbReference type="SUPFAM" id="SSF54060">
    <property type="entry name" value="His-Me finger endonucleases"/>
    <property type="match status" value="1"/>
</dbReference>
<dbReference type="InterPro" id="IPR003615">
    <property type="entry name" value="HNH_nuc"/>
</dbReference>
<organism evidence="5 6">
    <name type="scientific">Bacillus toyonensis</name>
    <dbReference type="NCBI Taxonomy" id="155322"/>
    <lineage>
        <taxon>Bacteria</taxon>
        <taxon>Bacillati</taxon>
        <taxon>Bacillota</taxon>
        <taxon>Bacilli</taxon>
        <taxon>Bacillales</taxon>
        <taxon>Bacillaceae</taxon>
        <taxon>Bacillus</taxon>
        <taxon>Bacillus cereus group</taxon>
    </lineage>
</organism>
<dbReference type="InterPro" id="IPR036955">
    <property type="entry name" value="AP2/ERF_dom_sf"/>
</dbReference>
<accession>A0AB36SUP2</accession>
<dbReference type="SUPFAM" id="SSF54171">
    <property type="entry name" value="DNA-binding domain"/>
    <property type="match status" value="1"/>
</dbReference>
<proteinExistence type="predicted"/>
<evidence type="ECO:0000256" key="2">
    <source>
        <dbReference type="ARBA" id="ARBA00023125"/>
    </source>
</evidence>
<dbReference type="InterPro" id="IPR044925">
    <property type="entry name" value="His-Me_finger_sf"/>
</dbReference>
<protein>
    <recommendedName>
        <fullName evidence="4">AP2/ERF domain-containing protein</fullName>
    </recommendedName>
</protein>
<dbReference type="GO" id="GO:0003700">
    <property type="term" value="F:DNA-binding transcription factor activity"/>
    <property type="evidence" value="ECO:0007669"/>
    <property type="project" value="InterPro"/>
</dbReference>
<feature type="domain" description="AP2/ERF" evidence="4">
    <location>
        <begin position="45"/>
        <end position="109"/>
    </location>
</feature>
<keyword evidence="2" id="KW-0238">DNA-binding</keyword>